<proteinExistence type="predicted"/>
<organism evidence="5 6">
    <name type="scientific">Pleionea mediterranea</name>
    <dbReference type="NCBI Taxonomy" id="523701"/>
    <lineage>
        <taxon>Bacteria</taxon>
        <taxon>Pseudomonadati</taxon>
        <taxon>Pseudomonadota</taxon>
        <taxon>Gammaproteobacteria</taxon>
        <taxon>Oceanospirillales</taxon>
        <taxon>Pleioneaceae</taxon>
        <taxon>Pleionea</taxon>
    </lineage>
</organism>
<dbReference type="AlphaFoldDB" id="A0A316GB51"/>
<dbReference type="PANTHER" id="PTHR43133:SF39">
    <property type="entry name" value="SIMILAR TO RNA POLYMERASE SIGMA-E FACTOR"/>
    <property type="match status" value="1"/>
</dbReference>
<dbReference type="NCBIfam" id="TIGR02937">
    <property type="entry name" value="sigma70-ECF"/>
    <property type="match status" value="1"/>
</dbReference>
<dbReference type="Pfam" id="PF07638">
    <property type="entry name" value="Sigma70_ECF"/>
    <property type="match status" value="1"/>
</dbReference>
<keyword evidence="3" id="KW-0804">Transcription</keyword>
<dbReference type="InterPro" id="IPR013324">
    <property type="entry name" value="RNA_pol_sigma_r3/r4-like"/>
</dbReference>
<dbReference type="PANTHER" id="PTHR43133">
    <property type="entry name" value="RNA POLYMERASE ECF-TYPE SIGMA FACTO"/>
    <property type="match status" value="1"/>
</dbReference>
<dbReference type="InterPro" id="IPR036388">
    <property type="entry name" value="WH-like_DNA-bd_sf"/>
</dbReference>
<dbReference type="InterPro" id="IPR053812">
    <property type="entry name" value="HTH_Sigma70_ECF-like"/>
</dbReference>
<name>A0A316GB51_9GAMM</name>
<dbReference type="InterPro" id="IPR039425">
    <property type="entry name" value="RNA_pol_sigma-70-like"/>
</dbReference>
<evidence type="ECO:0000256" key="2">
    <source>
        <dbReference type="ARBA" id="ARBA00023082"/>
    </source>
</evidence>
<evidence type="ECO:0000313" key="5">
    <source>
        <dbReference type="EMBL" id="PWK51737.1"/>
    </source>
</evidence>
<dbReference type="GO" id="GO:0016987">
    <property type="term" value="F:sigma factor activity"/>
    <property type="evidence" value="ECO:0007669"/>
    <property type="project" value="UniProtKB-KW"/>
</dbReference>
<dbReference type="SUPFAM" id="SSF88659">
    <property type="entry name" value="Sigma3 and sigma4 domains of RNA polymerase sigma factors"/>
    <property type="match status" value="1"/>
</dbReference>
<keyword evidence="2" id="KW-0731">Sigma factor</keyword>
<keyword evidence="1" id="KW-0805">Transcription regulation</keyword>
<evidence type="ECO:0000256" key="1">
    <source>
        <dbReference type="ARBA" id="ARBA00023015"/>
    </source>
</evidence>
<comment type="caution">
    <text evidence="5">The sequence shown here is derived from an EMBL/GenBank/DDBJ whole genome shotgun (WGS) entry which is preliminary data.</text>
</comment>
<dbReference type="Gene3D" id="1.10.10.10">
    <property type="entry name" value="Winged helix-like DNA-binding domain superfamily/Winged helix DNA-binding domain"/>
    <property type="match status" value="1"/>
</dbReference>
<dbReference type="RefSeq" id="WP_109763134.1">
    <property type="nucleotide sequence ID" value="NZ_QGGU01000005.1"/>
</dbReference>
<evidence type="ECO:0000256" key="3">
    <source>
        <dbReference type="ARBA" id="ARBA00023163"/>
    </source>
</evidence>
<dbReference type="GO" id="GO:0006352">
    <property type="term" value="P:DNA-templated transcription initiation"/>
    <property type="evidence" value="ECO:0007669"/>
    <property type="project" value="InterPro"/>
</dbReference>
<dbReference type="Proteomes" id="UP000245790">
    <property type="component" value="Unassembled WGS sequence"/>
</dbReference>
<keyword evidence="6" id="KW-1185">Reference proteome</keyword>
<dbReference type="InterPro" id="IPR011517">
    <property type="entry name" value="RNA_pol_sigma70_ECF-like"/>
</dbReference>
<dbReference type="OrthoDB" id="128473at2"/>
<reference evidence="5 6" key="1">
    <citation type="submission" date="2018-05" db="EMBL/GenBank/DDBJ databases">
        <title>Genomic Encyclopedia of Type Strains, Phase IV (KMG-IV): sequencing the most valuable type-strain genomes for metagenomic binning, comparative biology and taxonomic classification.</title>
        <authorList>
            <person name="Goeker M."/>
        </authorList>
    </citation>
    <scope>NUCLEOTIDE SEQUENCE [LARGE SCALE GENOMIC DNA]</scope>
    <source>
        <strain evidence="5 6">DSM 25350</strain>
    </source>
</reference>
<sequence>MVSSTVSQEELAKLNAALSELSSEEKLRAESLFISLYDEIHAMARNIFNHEYNSSTLQATALLNEAFLKVKELRFEGNDQTHFLRLIARIMRHLLVDHARKKLSAKRGGDQHRTTFTESLSDRPMSYDLLALDEAIEQLAKKDPLKSTMIDLYYFGGFTLKEIAEHLKMSESSIQREIRFSSAWLQRFLAQ</sequence>
<dbReference type="InterPro" id="IPR014284">
    <property type="entry name" value="RNA_pol_sigma-70_dom"/>
</dbReference>
<feature type="domain" description="RNA polymerase sigma-70 ECF-like HTH" evidence="4">
    <location>
        <begin position="21"/>
        <end position="189"/>
    </location>
</feature>
<dbReference type="NCBIfam" id="TIGR02999">
    <property type="entry name" value="Sig-70_X6"/>
    <property type="match status" value="1"/>
</dbReference>
<gene>
    <name evidence="5" type="ORF">C8D97_10552</name>
</gene>
<accession>A0A316GB51</accession>
<dbReference type="EMBL" id="QGGU01000005">
    <property type="protein sequence ID" value="PWK51737.1"/>
    <property type="molecule type" value="Genomic_DNA"/>
</dbReference>
<protein>
    <submittedName>
        <fullName evidence="5">RNA polymerase sigma factor (TIGR02999 family)</fullName>
    </submittedName>
</protein>
<evidence type="ECO:0000313" key="6">
    <source>
        <dbReference type="Proteomes" id="UP000245790"/>
    </source>
</evidence>
<evidence type="ECO:0000259" key="4">
    <source>
        <dbReference type="Pfam" id="PF07638"/>
    </source>
</evidence>